<reference evidence="2" key="1">
    <citation type="journal article" date="2019" name="Int. J. Syst. Evol. Microbiol.">
        <title>The Global Catalogue of Microorganisms (GCM) 10K type strain sequencing project: providing services to taxonomists for standard genome sequencing and annotation.</title>
        <authorList>
            <consortium name="The Broad Institute Genomics Platform"/>
            <consortium name="The Broad Institute Genome Sequencing Center for Infectious Disease"/>
            <person name="Wu L."/>
            <person name="Ma J."/>
        </authorList>
    </citation>
    <scope>NUCLEOTIDE SEQUENCE [LARGE SCALE GENOMIC DNA]</scope>
    <source>
        <strain evidence="2">JCM 32304</strain>
    </source>
</reference>
<proteinExistence type="predicted"/>
<keyword evidence="2" id="KW-1185">Reference proteome</keyword>
<name>A0ABQ2Q6V3_9GAMM</name>
<sequence length="77" mass="8512">MATPKNDKTPVDENVDDSVAYGMSQRGRQIDDPLEAIKAMRLGQLSVCRLKTEQEMQAMVSKATSTKTVSHNVKTDD</sequence>
<organism evidence="1 2">
    <name type="scientific">Shewanella saliphila</name>
    <dbReference type="NCBI Taxonomy" id="2282698"/>
    <lineage>
        <taxon>Bacteria</taxon>
        <taxon>Pseudomonadati</taxon>
        <taxon>Pseudomonadota</taxon>
        <taxon>Gammaproteobacteria</taxon>
        <taxon>Alteromonadales</taxon>
        <taxon>Shewanellaceae</taxon>
        <taxon>Shewanella</taxon>
    </lineage>
</organism>
<gene>
    <name evidence="1" type="ORF">GCM10009409_17540</name>
</gene>
<protein>
    <submittedName>
        <fullName evidence="1">Uncharacterized protein</fullName>
    </submittedName>
</protein>
<comment type="caution">
    <text evidence="1">The sequence shown here is derived from an EMBL/GenBank/DDBJ whole genome shotgun (WGS) entry which is preliminary data.</text>
</comment>
<dbReference type="RefSeq" id="WP_188919398.1">
    <property type="nucleotide sequence ID" value="NZ_BMQV01000014.1"/>
</dbReference>
<evidence type="ECO:0000313" key="2">
    <source>
        <dbReference type="Proteomes" id="UP000654367"/>
    </source>
</evidence>
<accession>A0ABQ2Q6V3</accession>
<dbReference type="EMBL" id="BMQV01000014">
    <property type="protein sequence ID" value="GGP51578.1"/>
    <property type="molecule type" value="Genomic_DNA"/>
</dbReference>
<dbReference type="Proteomes" id="UP000654367">
    <property type="component" value="Unassembled WGS sequence"/>
</dbReference>
<evidence type="ECO:0000313" key="1">
    <source>
        <dbReference type="EMBL" id="GGP51578.1"/>
    </source>
</evidence>